<sequence length="460" mass="50260">MTDSTPTPLANAPLAFDLLLRDAIFLTADPEQAECRGWCLGISDGCITWFDREPPVHYTARRELRLPGHFVTPGFVNPHVHSILSMVRGVAVDLGFAPSYTPGIPKGTEVNPEQARALARLGALEAMLFGSTLVGDNFVHADTSTEAMLELGLRLAPSWRIHDVDFARVAHGEWNYDSAIGERTLGAGLALYERWKDHQRVYVNLAAHAADTCSNGFLATIAQEAQKRDLVVSTHLGQSQVEVERVRERTGKTSVQVLEEAGLLNHRLMGGHCIYLTPDDLSRMARAGAHAVHIPKCNITSGRMANTPAILRAGVNMALATDTQHGDMVELMRWALNTARVQEGGVSDEFQPRHVFHMATMGGAKALGLEHLIGSIEVGKRADLVLFDANRPHLVPHVNPLGNLVHTGQGRDVSMVIVDGEIVVEQGRPAKVDMEQVCAEAEAACRQLWGAHGKQYWQPH</sequence>
<dbReference type="Gene3D" id="3.20.20.140">
    <property type="entry name" value="Metal-dependent hydrolases"/>
    <property type="match status" value="1"/>
</dbReference>
<evidence type="ECO:0000259" key="3">
    <source>
        <dbReference type="Pfam" id="PF01979"/>
    </source>
</evidence>
<evidence type="ECO:0000256" key="2">
    <source>
        <dbReference type="ARBA" id="ARBA00022801"/>
    </source>
</evidence>
<evidence type="ECO:0000313" key="4">
    <source>
        <dbReference type="EMBL" id="UYG51308.1"/>
    </source>
</evidence>
<gene>
    <name evidence="4" type="ORF">M9799_14785</name>
</gene>
<dbReference type="Gene3D" id="2.30.40.10">
    <property type="entry name" value="Urease, subunit C, domain 1"/>
    <property type="match status" value="1"/>
</dbReference>
<evidence type="ECO:0000313" key="5">
    <source>
        <dbReference type="Proteomes" id="UP001162800"/>
    </source>
</evidence>
<keyword evidence="5" id="KW-1185">Reference proteome</keyword>
<dbReference type="SUPFAM" id="SSF51556">
    <property type="entry name" value="Metallo-dependent hydrolases"/>
    <property type="match status" value="1"/>
</dbReference>
<dbReference type="InterPro" id="IPR050287">
    <property type="entry name" value="MTA/SAH_deaminase"/>
</dbReference>
<accession>A0ABY6G8U5</accession>
<dbReference type="Pfam" id="PF01979">
    <property type="entry name" value="Amidohydro_1"/>
    <property type="match status" value="1"/>
</dbReference>
<comment type="similarity">
    <text evidence="1">Belongs to the metallo-dependent hydrolases superfamily. ATZ/TRZ family.</text>
</comment>
<dbReference type="PANTHER" id="PTHR43794">
    <property type="entry name" value="AMINOHYDROLASE SSNA-RELATED"/>
    <property type="match status" value="1"/>
</dbReference>
<dbReference type="InterPro" id="IPR006680">
    <property type="entry name" value="Amidohydro-rel"/>
</dbReference>
<name>A0ABY6G8U5_9BURK</name>
<dbReference type="PANTHER" id="PTHR43794:SF11">
    <property type="entry name" value="AMIDOHYDROLASE-RELATED DOMAIN-CONTAINING PROTEIN"/>
    <property type="match status" value="1"/>
</dbReference>
<reference evidence="4" key="1">
    <citation type="submission" date="2022-09" db="EMBL/GenBank/DDBJ databases">
        <title>The complete genome of Acidovorax sp. 5MLIR.</title>
        <authorList>
            <person name="Liu L."/>
            <person name="Yue J."/>
            <person name="Yang F."/>
            <person name="Yuan J."/>
            <person name="Li L."/>
        </authorList>
    </citation>
    <scope>NUCLEOTIDE SEQUENCE</scope>
    <source>
        <strain evidence="4">5MLIR</strain>
    </source>
</reference>
<dbReference type="InterPro" id="IPR011059">
    <property type="entry name" value="Metal-dep_hydrolase_composite"/>
</dbReference>
<keyword evidence="2" id="KW-0378">Hydrolase</keyword>
<proteinExistence type="inferred from homology"/>
<protein>
    <submittedName>
        <fullName evidence="4">Amidohydrolase family protein</fullName>
    </submittedName>
</protein>
<dbReference type="Proteomes" id="UP001162800">
    <property type="component" value="Chromosome"/>
</dbReference>
<evidence type="ECO:0000256" key="1">
    <source>
        <dbReference type="ARBA" id="ARBA00006745"/>
    </source>
</evidence>
<dbReference type="SUPFAM" id="SSF51338">
    <property type="entry name" value="Composite domain of metallo-dependent hydrolases"/>
    <property type="match status" value="1"/>
</dbReference>
<dbReference type="InterPro" id="IPR032466">
    <property type="entry name" value="Metal_Hydrolase"/>
</dbReference>
<dbReference type="EMBL" id="CP106881">
    <property type="protein sequence ID" value="UYG51308.1"/>
    <property type="molecule type" value="Genomic_DNA"/>
</dbReference>
<organism evidence="4 5">
    <name type="scientific">Comamonas endophytica</name>
    <dbReference type="NCBI Taxonomy" id="2949090"/>
    <lineage>
        <taxon>Bacteria</taxon>
        <taxon>Pseudomonadati</taxon>
        <taxon>Pseudomonadota</taxon>
        <taxon>Betaproteobacteria</taxon>
        <taxon>Burkholderiales</taxon>
        <taxon>Comamonadaceae</taxon>
        <taxon>Comamonas</taxon>
    </lineage>
</organism>
<dbReference type="RefSeq" id="WP_231044637.1">
    <property type="nucleotide sequence ID" value="NZ_CP106881.1"/>
</dbReference>
<feature type="domain" description="Amidohydrolase-related" evidence="3">
    <location>
        <begin position="70"/>
        <end position="423"/>
    </location>
</feature>